<evidence type="ECO:0000313" key="4">
    <source>
        <dbReference type="Proteomes" id="UP000288805"/>
    </source>
</evidence>
<dbReference type="Pfam" id="PF05183">
    <property type="entry name" value="RdRP"/>
    <property type="match status" value="1"/>
</dbReference>
<evidence type="ECO:0000256" key="1">
    <source>
        <dbReference type="RuleBase" id="RU363098"/>
    </source>
</evidence>
<dbReference type="Proteomes" id="UP000288805">
    <property type="component" value="Unassembled WGS sequence"/>
</dbReference>
<keyword evidence="1" id="KW-0548">Nucleotidyltransferase</keyword>
<comment type="caution">
    <text evidence="3">The sequence shown here is derived from an EMBL/GenBank/DDBJ whole genome shotgun (WGS) entry which is preliminary data.</text>
</comment>
<keyword evidence="1" id="KW-0808">Transferase</keyword>
<proteinExistence type="inferred from homology"/>
<dbReference type="GO" id="GO:0003723">
    <property type="term" value="F:RNA binding"/>
    <property type="evidence" value="ECO:0007669"/>
    <property type="project" value="UniProtKB-KW"/>
</dbReference>
<dbReference type="InterPro" id="IPR007855">
    <property type="entry name" value="RDRP"/>
</dbReference>
<dbReference type="EMBL" id="QGNW01001508">
    <property type="protein sequence ID" value="RVW38366.1"/>
    <property type="molecule type" value="Genomic_DNA"/>
</dbReference>
<dbReference type="PANTHER" id="PTHR23079:SF55">
    <property type="entry name" value="RNA-DIRECTED RNA POLYMERASE"/>
    <property type="match status" value="1"/>
</dbReference>
<sequence length="119" mass="13377">MESSALSGKTVHEARCIFMHAHMVSSVAKYMARFSLILSKTVKLDVDLSTVNIQRIDDEPGRDEDGHVVYDEDWKPLILTDGTGFISEDLALRCPNNLCRGKYMNNGNSDVCDSRYVFT</sequence>
<evidence type="ECO:0000313" key="3">
    <source>
        <dbReference type="EMBL" id="RVW38366.1"/>
    </source>
</evidence>
<keyword evidence="1 3" id="KW-0696">RNA-directed RNA polymerase</keyword>
<dbReference type="PANTHER" id="PTHR23079">
    <property type="entry name" value="RNA-DEPENDENT RNA POLYMERASE"/>
    <property type="match status" value="1"/>
</dbReference>
<accession>A0A438DS88</accession>
<reference evidence="3 4" key="1">
    <citation type="journal article" date="2018" name="PLoS Genet.">
        <title>Population sequencing reveals clonal diversity and ancestral inbreeding in the grapevine cultivar Chardonnay.</title>
        <authorList>
            <person name="Roach M.J."/>
            <person name="Johnson D.L."/>
            <person name="Bohlmann J."/>
            <person name="van Vuuren H.J."/>
            <person name="Jones S.J."/>
            <person name="Pretorius I.S."/>
            <person name="Schmidt S.A."/>
            <person name="Borneman A.R."/>
        </authorList>
    </citation>
    <scope>NUCLEOTIDE SEQUENCE [LARGE SCALE GENOMIC DNA]</scope>
    <source>
        <strain evidence="4">cv. Chardonnay</strain>
        <tissue evidence="3">Leaf</tissue>
    </source>
</reference>
<feature type="domain" description="RDRP core" evidence="2">
    <location>
        <begin position="9"/>
        <end position="100"/>
    </location>
</feature>
<evidence type="ECO:0000259" key="2">
    <source>
        <dbReference type="Pfam" id="PF05183"/>
    </source>
</evidence>
<gene>
    <name evidence="3" type="primary">RDR3_1</name>
    <name evidence="3" type="ORF">CK203_071188</name>
</gene>
<dbReference type="AlphaFoldDB" id="A0A438DS88"/>
<dbReference type="InterPro" id="IPR057596">
    <property type="entry name" value="RDRP_core"/>
</dbReference>
<dbReference type="GO" id="GO:0031047">
    <property type="term" value="P:regulatory ncRNA-mediated gene silencing"/>
    <property type="evidence" value="ECO:0007669"/>
    <property type="project" value="UniProtKB-KW"/>
</dbReference>
<protein>
    <recommendedName>
        <fullName evidence="1">RNA-dependent RNA polymerase</fullName>
        <ecNumber evidence="1">2.7.7.48</ecNumber>
    </recommendedName>
</protein>
<comment type="catalytic activity">
    <reaction evidence="1">
        <text>RNA(n) + a ribonucleoside 5'-triphosphate = RNA(n+1) + diphosphate</text>
        <dbReference type="Rhea" id="RHEA:21248"/>
        <dbReference type="Rhea" id="RHEA-COMP:14527"/>
        <dbReference type="Rhea" id="RHEA-COMP:17342"/>
        <dbReference type="ChEBI" id="CHEBI:33019"/>
        <dbReference type="ChEBI" id="CHEBI:61557"/>
        <dbReference type="ChEBI" id="CHEBI:140395"/>
        <dbReference type="EC" id="2.7.7.48"/>
    </reaction>
</comment>
<keyword evidence="1" id="KW-0694">RNA-binding</keyword>
<comment type="function">
    <text evidence="1">Probably involved in the RNA silencing pathway and required for the generation of small interfering RNAs (siRNAs).</text>
</comment>
<comment type="similarity">
    <text evidence="1">Belongs to the RdRP family.</text>
</comment>
<dbReference type="EC" id="2.7.7.48" evidence="1"/>
<name>A0A438DS88_VITVI</name>
<keyword evidence="1" id="KW-0943">RNA-mediated gene silencing</keyword>
<dbReference type="GO" id="GO:0003968">
    <property type="term" value="F:RNA-directed RNA polymerase activity"/>
    <property type="evidence" value="ECO:0007669"/>
    <property type="project" value="UniProtKB-KW"/>
</dbReference>
<organism evidence="3 4">
    <name type="scientific">Vitis vinifera</name>
    <name type="common">Grape</name>
    <dbReference type="NCBI Taxonomy" id="29760"/>
    <lineage>
        <taxon>Eukaryota</taxon>
        <taxon>Viridiplantae</taxon>
        <taxon>Streptophyta</taxon>
        <taxon>Embryophyta</taxon>
        <taxon>Tracheophyta</taxon>
        <taxon>Spermatophyta</taxon>
        <taxon>Magnoliopsida</taxon>
        <taxon>eudicotyledons</taxon>
        <taxon>Gunneridae</taxon>
        <taxon>Pentapetalae</taxon>
        <taxon>rosids</taxon>
        <taxon>Vitales</taxon>
        <taxon>Vitaceae</taxon>
        <taxon>Viteae</taxon>
        <taxon>Vitis</taxon>
    </lineage>
</organism>